<dbReference type="EMBL" id="KU203356">
    <property type="protein sequence ID" value="ANB82429.1"/>
    <property type="molecule type" value="Genomic_DNA"/>
</dbReference>
<evidence type="ECO:0000313" key="1">
    <source>
        <dbReference type="EMBL" id="ANB82429.1"/>
    </source>
</evidence>
<reference evidence="1" key="1">
    <citation type="submission" date="2015-11" db="EMBL/GenBank/DDBJ databases">
        <title>Characterization of a complete genome of a circular single-stranded DNA virus from swine sera in South Brazil.</title>
        <authorList>
            <person name="Cerva C."/>
            <person name="Varela A.P.M."/>
            <person name="Cibulski S.P."/>
            <person name="Teixeira T.F."/>
            <person name="Lima D.A."/>
            <person name="Finkler F."/>
            <person name="Loiko M.R."/>
            <person name="Mayer F.Q."/>
            <person name="Roehe P.M."/>
        </authorList>
    </citation>
    <scope>NUCLEOTIDE SEQUENCE</scope>
    <source>
        <strain evidence="1">BR6</strain>
    </source>
</reference>
<accession>A0A170RBT9</accession>
<sequence>MARYVRYKRYYKKVYPKKRWASNLLSKALAVTLPNGVASNASTSTICENAVQSSKPTPTILKFGRVKIKGDVRTNANNAANFTSANVFVVFVPEGVTLTPQVLNSHPEYIMGWTTLSMDSGNSFSLTTALKRNLNSGDSIQLLFAVDTISAPQIDIVYNFYYTAQFWTTTA</sequence>
<name>A0A170RBT9_9VIRU</name>
<organism evidence="1">
    <name type="scientific">Porcine serum-associated circular virus</name>
    <dbReference type="NCBI Taxonomy" id="1891204"/>
    <lineage>
        <taxon>Viruses</taxon>
    </lineage>
</organism>
<proteinExistence type="predicted"/>
<protein>
    <submittedName>
        <fullName evidence="1">Capsid protein</fullName>
    </submittedName>
</protein>